<keyword evidence="9" id="KW-1015">Disulfide bond</keyword>
<dbReference type="PANTHER" id="PTHR45930:SF4">
    <property type="entry name" value="ADHESION G PROTEIN-COUPLED RECEPTOR A3"/>
    <property type="match status" value="1"/>
</dbReference>
<feature type="region of interest" description="Disordered" evidence="11">
    <location>
        <begin position="892"/>
        <end position="915"/>
    </location>
</feature>
<dbReference type="SMART" id="SM00409">
    <property type="entry name" value="IG"/>
    <property type="match status" value="1"/>
</dbReference>
<feature type="transmembrane region" description="Helical" evidence="12">
    <location>
        <begin position="742"/>
        <end position="763"/>
    </location>
</feature>
<dbReference type="Pfam" id="PF07679">
    <property type="entry name" value="I-set"/>
    <property type="match status" value="1"/>
</dbReference>
<dbReference type="SUPFAM" id="SSF48726">
    <property type="entry name" value="Immunoglobulin"/>
    <property type="match status" value="1"/>
</dbReference>
<feature type="transmembrane region" description="Helical" evidence="12">
    <location>
        <begin position="709"/>
        <end position="730"/>
    </location>
</feature>
<feature type="transmembrane region" description="Helical" evidence="12">
    <location>
        <begin position="859"/>
        <end position="881"/>
    </location>
</feature>
<keyword evidence="7 12" id="KW-1133">Transmembrane helix</keyword>
<dbReference type="SMART" id="SM00369">
    <property type="entry name" value="LRR_TYP"/>
    <property type="match status" value="5"/>
</dbReference>
<comment type="caution">
    <text evidence="14">The sequence shown here is derived from an EMBL/GenBank/DDBJ whole genome shotgun (WGS) entry which is preliminary data.</text>
</comment>
<dbReference type="InterPro" id="IPR003591">
    <property type="entry name" value="Leu-rich_rpt_typical-subtyp"/>
</dbReference>
<evidence type="ECO:0000256" key="1">
    <source>
        <dbReference type="ARBA" id="ARBA00004141"/>
    </source>
</evidence>
<keyword evidence="15" id="KW-1185">Reference proteome</keyword>
<dbReference type="Gene3D" id="2.60.40.10">
    <property type="entry name" value="Immunoglobulins"/>
    <property type="match status" value="1"/>
</dbReference>
<dbReference type="Proteomes" id="UP001152795">
    <property type="component" value="Unassembled WGS sequence"/>
</dbReference>
<dbReference type="InterPro" id="IPR013098">
    <property type="entry name" value="Ig_I-set"/>
</dbReference>
<feature type="compositionally biased region" description="Basic and acidic residues" evidence="11">
    <location>
        <begin position="1415"/>
        <end position="1426"/>
    </location>
</feature>
<evidence type="ECO:0000256" key="8">
    <source>
        <dbReference type="ARBA" id="ARBA00023136"/>
    </source>
</evidence>
<proteinExistence type="inferred from homology"/>
<reference evidence="14" key="1">
    <citation type="submission" date="2020-04" db="EMBL/GenBank/DDBJ databases">
        <authorList>
            <person name="Alioto T."/>
            <person name="Alioto T."/>
            <person name="Gomez Garrido J."/>
        </authorList>
    </citation>
    <scope>NUCLEOTIDE SEQUENCE</scope>
    <source>
        <strain evidence="14">A484AB</strain>
    </source>
</reference>
<feature type="compositionally biased region" description="Polar residues" evidence="11">
    <location>
        <begin position="1294"/>
        <end position="1307"/>
    </location>
</feature>
<sequence>MADINRIVRHLLLLLFVVTSLGNQNVCEQKICKCSVKNGKSRVDCRSNGITEIYPQEQFPNDMQILDLSKNNISIIRNGFLDHQFKLKRLYLQKNAIKQLEKRAFVGLGDLNRLSIKQNKLVQLKENTFLGLPKLVALDLMGNRIKSINKHAFFGLKNLNKINLKNNSFTTILNGTFDELTSLKRIDMKAVPLHCDCKLNSFAAFLTKAPAALKVLGTCDDTNDKLVDIKGTNLCEKQEAVINPSEDQIVSVGDSFVITCRIATKRKRNLYWRKNQNPLPKLVHVVTHFDGKRVMTLVKFASIKWEDGGTYMCYGDNRIIAKEIVISVVTSKSYMCSRNTTKVGHDHFLWPVIKERSTAVAPCPWPNDKGIQTNIRRTCTSNGVWGEVNLGNCQLLSLSKKLILLAQLLKKNDFVDIARVAGQLKLLTDASPYQSAENITLAFDVFAGIIRKNIPFKGKLLDDMLASFNNVMEVNDGTLYAAESRDQSPSRLATYLELISRRLLNETTSHALSNIVIGSVKEIHSKENKTCKVFFETEVRLRPGGVYCETNKRKDYYVAVNIPGTILQRWQAAGHAVNDLKLQFLVYRNAKLFPNVISSKTEEILRDRNVSSSVLAIQMANIEELNLTDPLIIKFATQPGTEPIVSHFDFGEDGKQWSRSTDCVVKDSTVSTTTVECRRLVNKNLAIMSHLGSKNITSNINVVVYPVEIVVYIGAVVTSLLLIATLNTFALARTIRFNRDDIVMLMNACLALLVVVLSFAFGINRTEYSVLCRSMGVFLHFFFFASLLWLGSYVVCLTRRLMPRKKETSEEVFNPVLMYYMVSWGVPAIICGMTIAGNITNYKATDYCWLTESAGLGAFVGPACLLFIINAVLLVRLHLLLAHGIMDRRPSEENTEEERLQADEPSGLVEVPDPNERQNAEKSVITLHLVATWVVMSLIYLNFILAYFLVNSRTSKLRWILLSYVYALANIALGGAIFGFHCVARPEVREAWKFAWKQVRTTKIRCGPCRTLWEATRRKPNTYYMNGRILANGQVVMQRVESDRQSNITLPSSAALTNDVFVNGRPMSSARLSLLDEADFPPEESPHAGAVDNEVDITETGNSEENRRSQSSVHSERKSRVHGESVSEISPSIPEVSEENQNLLPIPSETHEDHADVTDGMTSKSESSAPTAIEVPQSSVRPDSPVVEYPHIGPHTGMVRPFLSNGGRQFPPSNQVVHPHLAHQFRPVYQAPFTHQAMPAHHIPPALHIPPASQHQLAHQVLPAGQGPPANQVLPVHHVIEPPPPSYQKCMEIASQSSSSIGDNSVLSRSNSKRKRNSNESLGSRNESGSVGQRSRKQLQAQASSSSAISEVPGPGSSRPSDSANARNAAQSLGASNPRPQNRYRDGRARPEPKQWNRATRNKIAYVPVPHVSKIHREPLHNETSV</sequence>
<evidence type="ECO:0000313" key="14">
    <source>
        <dbReference type="EMBL" id="CAB3981656.1"/>
    </source>
</evidence>
<name>A0A6S7G0J7_PARCT</name>
<keyword evidence="6" id="KW-0677">Repeat</keyword>
<dbReference type="InterPro" id="IPR051963">
    <property type="entry name" value="Adhesion_GPCR_A"/>
</dbReference>
<feature type="compositionally biased region" description="Low complexity" evidence="11">
    <location>
        <begin position="1126"/>
        <end position="1135"/>
    </location>
</feature>
<dbReference type="PROSITE" id="PS50227">
    <property type="entry name" value="G_PROTEIN_RECEP_F2_3"/>
    <property type="match status" value="1"/>
</dbReference>
<feature type="chain" id="PRO_5043769873" evidence="13">
    <location>
        <begin position="23"/>
        <end position="1426"/>
    </location>
</feature>
<keyword evidence="5 13" id="KW-0732">Signal</keyword>
<evidence type="ECO:0000256" key="13">
    <source>
        <dbReference type="SAM" id="SignalP"/>
    </source>
</evidence>
<evidence type="ECO:0000256" key="4">
    <source>
        <dbReference type="ARBA" id="ARBA00022692"/>
    </source>
</evidence>
<protein>
    <submittedName>
        <fullName evidence="14">Adhesion G -coupled receptor A3-like</fullName>
    </submittedName>
</protein>
<dbReference type="InterPro" id="IPR000832">
    <property type="entry name" value="GPCR_2_secretin-like"/>
</dbReference>
<comment type="similarity">
    <text evidence="2">Belongs to the G-protein coupled receptor 2 family. Adhesion G-protein coupled receptor (ADGR) subfamily.</text>
</comment>
<dbReference type="GO" id="GO:0004930">
    <property type="term" value="F:G protein-coupled receptor activity"/>
    <property type="evidence" value="ECO:0007669"/>
    <property type="project" value="InterPro"/>
</dbReference>
<feature type="compositionally biased region" description="Low complexity" evidence="11">
    <location>
        <begin position="1338"/>
        <end position="1350"/>
    </location>
</feature>
<evidence type="ECO:0000256" key="11">
    <source>
        <dbReference type="SAM" id="MobiDB-lite"/>
    </source>
</evidence>
<dbReference type="InterPro" id="IPR003599">
    <property type="entry name" value="Ig_sub"/>
</dbReference>
<dbReference type="GO" id="GO:0005886">
    <property type="term" value="C:plasma membrane"/>
    <property type="evidence" value="ECO:0007669"/>
    <property type="project" value="TreeGrafter"/>
</dbReference>
<evidence type="ECO:0000256" key="12">
    <source>
        <dbReference type="SAM" id="Phobius"/>
    </source>
</evidence>
<feature type="compositionally biased region" description="Basic and acidic residues" evidence="11">
    <location>
        <begin position="1383"/>
        <end position="1395"/>
    </location>
</feature>
<organism evidence="14 15">
    <name type="scientific">Paramuricea clavata</name>
    <name type="common">Red gorgonian</name>
    <name type="synonym">Violescent sea-whip</name>
    <dbReference type="NCBI Taxonomy" id="317549"/>
    <lineage>
        <taxon>Eukaryota</taxon>
        <taxon>Metazoa</taxon>
        <taxon>Cnidaria</taxon>
        <taxon>Anthozoa</taxon>
        <taxon>Octocorallia</taxon>
        <taxon>Malacalcyonacea</taxon>
        <taxon>Plexauridae</taxon>
        <taxon>Paramuricea</taxon>
    </lineage>
</organism>
<feature type="compositionally biased region" description="Basic and acidic residues" evidence="11">
    <location>
        <begin position="1104"/>
        <end position="1125"/>
    </location>
</feature>
<dbReference type="Pfam" id="PF00002">
    <property type="entry name" value="7tm_2"/>
    <property type="match status" value="1"/>
</dbReference>
<dbReference type="InterPro" id="IPR001879">
    <property type="entry name" value="GPCR_2_extracellular_dom"/>
</dbReference>
<dbReference type="InterPro" id="IPR036179">
    <property type="entry name" value="Ig-like_dom_sf"/>
</dbReference>
<accession>A0A6S7G0J7</accession>
<keyword evidence="8 12" id="KW-0472">Membrane</keyword>
<keyword evidence="4 12" id="KW-0812">Transmembrane</keyword>
<feature type="compositionally biased region" description="Polar residues" evidence="11">
    <location>
        <begin position="1358"/>
        <end position="1380"/>
    </location>
</feature>
<keyword evidence="3" id="KW-0433">Leucine-rich repeat</keyword>
<dbReference type="InterPro" id="IPR007110">
    <property type="entry name" value="Ig-like_dom"/>
</dbReference>
<dbReference type="InterPro" id="IPR013783">
    <property type="entry name" value="Ig-like_fold"/>
</dbReference>
<feature type="compositionally biased region" description="Polar residues" evidence="11">
    <location>
        <begin position="1320"/>
        <end position="1332"/>
    </location>
</feature>
<feature type="transmembrane region" description="Helical" evidence="12">
    <location>
        <begin position="927"/>
        <end position="949"/>
    </location>
</feature>
<feature type="signal peptide" evidence="13">
    <location>
        <begin position="1"/>
        <end position="22"/>
    </location>
</feature>
<feature type="transmembrane region" description="Helical" evidence="12">
    <location>
        <begin position="817"/>
        <end position="839"/>
    </location>
</feature>
<evidence type="ECO:0000256" key="2">
    <source>
        <dbReference type="ARBA" id="ARBA00007343"/>
    </source>
</evidence>
<dbReference type="GO" id="GO:0007166">
    <property type="term" value="P:cell surface receptor signaling pathway"/>
    <property type="evidence" value="ECO:0007669"/>
    <property type="project" value="InterPro"/>
</dbReference>
<evidence type="ECO:0000313" key="15">
    <source>
        <dbReference type="Proteomes" id="UP001152795"/>
    </source>
</evidence>
<dbReference type="PANTHER" id="PTHR45930">
    <property type="entry name" value="G-PROTEIN COUPLED RECEPTOR 124-LIKE PROTEIN"/>
    <property type="match status" value="1"/>
</dbReference>
<feature type="compositionally biased region" description="Polar residues" evidence="11">
    <location>
        <begin position="1160"/>
        <end position="1181"/>
    </location>
</feature>
<dbReference type="InterPro" id="IPR017981">
    <property type="entry name" value="GPCR_2-like_7TM"/>
</dbReference>
<feature type="region of interest" description="Disordered" evidence="11">
    <location>
        <begin position="1079"/>
        <end position="1185"/>
    </location>
</feature>
<evidence type="ECO:0000256" key="5">
    <source>
        <dbReference type="ARBA" id="ARBA00022729"/>
    </source>
</evidence>
<feature type="compositionally biased region" description="Basic and acidic residues" evidence="11">
    <location>
        <begin position="892"/>
        <end position="902"/>
    </location>
</feature>
<dbReference type="InterPro" id="IPR032675">
    <property type="entry name" value="LRR_dom_sf"/>
</dbReference>
<dbReference type="InterPro" id="IPR001611">
    <property type="entry name" value="Leu-rich_rpt"/>
</dbReference>
<dbReference type="OrthoDB" id="10031018at2759"/>
<dbReference type="PROSITE" id="PS50261">
    <property type="entry name" value="G_PROTEIN_RECEP_F2_4"/>
    <property type="match status" value="1"/>
</dbReference>
<dbReference type="SUPFAM" id="SSF81321">
    <property type="entry name" value="Family A G protein-coupled receptor-like"/>
    <property type="match status" value="1"/>
</dbReference>
<dbReference type="SUPFAM" id="SSF52058">
    <property type="entry name" value="L domain-like"/>
    <property type="match status" value="1"/>
</dbReference>
<comment type="subcellular location">
    <subcellularLocation>
        <location evidence="1">Membrane</location>
        <topology evidence="1">Multi-pass membrane protein</topology>
    </subcellularLocation>
</comment>
<dbReference type="Pfam" id="PF13855">
    <property type="entry name" value="LRR_8"/>
    <property type="match status" value="1"/>
</dbReference>
<gene>
    <name evidence="14" type="ORF">PACLA_8A049023</name>
</gene>
<keyword evidence="10 14" id="KW-0675">Receptor</keyword>
<feature type="transmembrane region" description="Helical" evidence="12">
    <location>
        <begin position="775"/>
        <end position="796"/>
    </location>
</feature>
<evidence type="ECO:0000256" key="7">
    <source>
        <dbReference type="ARBA" id="ARBA00022989"/>
    </source>
</evidence>
<feature type="region of interest" description="Disordered" evidence="11">
    <location>
        <begin position="1262"/>
        <end position="1426"/>
    </location>
</feature>
<evidence type="ECO:0000256" key="6">
    <source>
        <dbReference type="ARBA" id="ARBA00022737"/>
    </source>
</evidence>
<dbReference type="Gene3D" id="1.20.1070.10">
    <property type="entry name" value="Rhodopsin 7-helix transmembrane proteins"/>
    <property type="match status" value="1"/>
</dbReference>
<feature type="transmembrane region" description="Helical" evidence="12">
    <location>
        <begin position="961"/>
        <end position="984"/>
    </location>
</feature>
<dbReference type="PROSITE" id="PS50835">
    <property type="entry name" value="IG_LIKE"/>
    <property type="match status" value="1"/>
</dbReference>
<evidence type="ECO:0000256" key="3">
    <source>
        <dbReference type="ARBA" id="ARBA00022614"/>
    </source>
</evidence>
<dbReference type="Gene3D" id="3.80.10.10">
    <property type="entry name" value="Ribonuclease Inhibitor"/>
    <property type="match status" value="1"/>
</dbReference>
<evidence type="ECO:0000256" key="9">
    <source>
        <dbReference type="ARBA" id="ARBA00023157"/>
    </source>
</evidence>
<evidence type="ECO:0000256" key="10">
    <source>
        <dbReference type="ARBA" id="ARBA00023170"/>
    </source>
</evidence>
<dbReference type="EMBL" id="CACRXK020000414">
    <property type="protein sequence ID" value="CAB3981656.1"/>
    <property type="molecule type" value="Genomic_DNA"/>
</dbReference>